<dbReference type="RefSeq" id="XP_053027980.1">
    <property type="nucleotide sequence ID" value="XM_053164013.1"/>
</dbReference>
<reference evidence="2" key="1">
    <citation type="submission" date="2022-10" db="EMBL/GenBank/DDBJ databases">
        <title>Puccinia triticina Genome sequencing and assembly.</title>
        <authorList>
            <person name="Li C."/>
        </authorList>
    </citation>
    <scope>NUCLEOTIDE SEQUENCE</scope>
    <source>
        <strain evidence="2">Pt15</strain>
    </source>
</reference>
<feature type="region of interest" description="Disordered" evidence="1">
    <location>
        <begin position="122"/>
        <end position="253"/>
    </location>
</feature>
<organism evidence="2 3">
    <name type="scientific">Puccinia triticina</name>
    <dbReference type="NCBI Taxonomy" id="208348"/>
    <lineage>
        <taxon>Eukaryota</taxon>
        <taxon>Fungi</taxon>
        <taxon>Dikarya</taxon>
        <taxon>Basidiomycota</taxon>
        <taxon>Pucciniomycotina</taxon>
        <taxon>Pucciniomycetes</taxon>
        <taxon>Pucciniales</taxon>
        <taxon>Pucciniaceae</taxon>
        <taxon>Puccinia</taxon>
    </lineage>
</organism>
<name>A0ABY7D5A8_9BASI</name>
<evidence type="ECO:0000256" key="1">
    <source>
        <dbReference type="SAM" id="MobiDB-lite"/>
    </source>
</evidence>
<proteinExistence type="predicted"/>
<dbReference type="Proteomes" id="UP001164743">
    <property type="component" value="Chromosome 16A"/>
</dbReference>
<protein>
    <submittedName>
        <fullName evidence="2">Uncharacterized protein</fullName>
    </submittedName>
</protein>
<feature type="compositionally biased region" description="Polar residues" evidence="1">
    <location>
        <begin position="130"/>
        <end position="158"/>
    </location>
</feature>
<evidence type="ECO:0000313" key="3">
    <source>
        <dbReference type="Proteomes" id="UP001164743"/>
    </source>
</evidence>
<evidence type="ECO:0000313" key="2">
    <source>
        <dbReference type="EMBL" id="WAQ92425.1"/>
    </source>
</evidence>
<dbReference type="GeneID" id="77804908"/>
<accession>A0ABY7D5A8</accession>
<sequence>MDAVAATCTDIPILRVLKSAEAAGDLQWRGYCVWPGGPPPRNIDVTQDFIAFAELASTAVPLMKVWLNLYMIYPSAKSYNPTYWKCVPHIGAPHATTDFVPSGALPPREDCFVLGDQKQSSRASSVVSSTQDSNEGAPSFHSSSARDSTPENINSSSAVDAGENVNDSALGVEGSSMEKPGAGTATPTPSSKTNGDSGSPAPPNGKVNQPDLPDIVMLDGPPSSWVSNSAADGDSARGIQSKPTTRSGPAILS</sequence>
<dbReference type="EMBL" id="CP110436">
    <property type="protein sequence ID" value="WAQ92425.1"/>
    <property type="molecule type" value="Genomic_DNA"/>
</dbReference>
<gene>
    <name evidence="2" type="ORF">PtA15_16A333</name>
</gene>
<feature type="compositionally biased region" description="Polar residues" evidence="1">
    <location>
        <begin position="185"/>
        <end position="197"/>
    </location>
</feature>
<keyword evidence="3" id="KW-1185">Reference proteome</keyword>